<reference evidence="1" key="5">
    <citation type="journal article" date="2021" name="G3 (Bethesda)">
        <title>Aegilops tauschii genome assembly Aet v5.0 features greater sequence contiguity and improved annotation.</title>
        <authorList>
            <person name="Wang L."/>
            <person name="Zhu T."/>
            <person name="Rodriguez J.C."/>
            <person name="Deal K.R."/>
            <person name="Dubcovsky J."/>
            <person name="McGuire P.E."/>
            <person name="Lux T."/>
            <person name="Spannagl M."/>
            <person name="Mayer K.F.X."/>
            <person name="Baldrich P."/>
            <person name="Meyers B.C."/>
            <person name="Huo N."/>
            <person name="Gu Y.Q."/>
            <person name="Zhou H."/>
            <person name="Devos K.M."/>
            <person name="Bennetzen J.L."/>
            <person name="Unver T."/>
            <person name="Budak H."/>
            <person name="Gulick P.J."/>
            <person name="Galiba G."/>
            <person name="Kalapos B."/>
            <person name="Nelson D.R."/>
            <person name="Li P."/>
            <person name="You F.M."/>
            <person name="Luo M.C."/>
            <person name="Dvorak J."/>
        </authorList>
    </citation>
    <scope>NUCLEOTIDE SEQUENCE [LARGE SCALE GENOMIC DNA]</scope>
    <source>
        <strain evidence="1">cv. AL8/78</strain>
    </source>
</reference>
<proteinExistence type="predicted"/>
<reference evidence="2" key="1">
    <citation type="journal article" date="2014" name="Science">
        <title>Ancient hybridizations among the ancestral genomes of bread wheat.</title>
        <authorList>
            <consortium name="International Wheat Genome Sequencing Consortium,"/>
            <person name="Marcussen T."/>
            <person name="Sandve S.R."/>
            <person name="Heier L."/>
            <person name="Spannagl M."/>
            <person name="Pfeifer M."/>
            <person name="Jakobsen K.S."/>
            <person name="Wulff B.B."/>
            <person name="Steuernagel B."/>
            <person name="Mayer K.F."/>
            <person name="Olsen O.A."/>
        </authorList>
    </citation>
    <scope>NUCLEOTIDE SEQUENCE [LARGE SCALE GENOMIC DNA]</scope>
    <source>
        <strain evidence="2">cv. AL8/78</strain>
    </source>
</reference>
<reference evidence="2" key="2">
    <citation type="journal article" date="2017" name="Nat. Plants">
        <title>The Aegilops tauschii genome reveals multiple impacts of transposons.</title>
        <authorList>
            <person name="Zhao G."/>
            <person name="Zou C."/>
            <person name="Li K."/>
            <person name="Wang K."/>
            <person name="Li T."/>
            <person name="Gao L."/>
            <person name="Zhang X."/>
            <person name="Wang H."/>
            <person name="Yang Z."/>
            <person name="Liu X."/>
            <person name="Jiang W."/>
            <person name="Mao L."/>
            <person name="Kong X."/>
            <person name="Jiao Y."/>
            <person name="Jia J."/>
        </authorList>
    </citation>
    <scope>NUCLEOTIDE SEQUENCE [LARGE SCALE GENOMIC DNA]</scope>
    <source>
        <strain evidence="2">cv. AL8/78</strain>
    </source>
</reference>
<reference evidence="1" key="3">
    <citation type="journal article" date="2017" name="Nature">
        <title>Genome sequence of the progenitor of the wheat D genome Aegilops tauschii.</title>
        <authorList>
            <person name="Luo M.C."/>
            <person name="Gu Y.Q."/>
            <person name="Puiu D."/>
            <person name="Wang H."/>
            <person name="Twardziok S.O."/>
            <person name="Deal K.R."/>
            <person name="Huo N."/>
            <person name="Zhu T."/>
            <person name="Wang L."/>
            <person name="Wang Y."/>
            <person name="McGuire P.E."/>
            <person name="Liu S."/>
            <person name="Long H."/>
            <person name="Ramasamy R.K."/>
            <person name="Rodriguez J.C."/>
            <person name="Van S.L."/>
            <person name="Yuan L."/>
            <person name="Wang Z."/>
            <person name="Xia Z."/>
            <person name="Xiao L."/>
            <person name="Anderson O.D."/>
            <person name="Ouyang S."/>
            <person name="Liang Y."/>
            <person name="Zimin A.V."/>
            <person name="Pertea G."/>
            <person name="Qi P."/>
            <person name="Bennetzen J.L."/>
            <person name="Dai X."/>
            <person name="Dawson M.W."/>
            <person name="Muller H.G."/>
            <person name="Kugler K."/>
            <person name="Rivarola-Duarte L."/>
            <person name="Spannagl M."/>
            <person name="Mayer K.F.X."/>
            <person name="Lu F.H."/>
            <person name="Bevan M.W."/>
            <person name="Leroy P."/>
            <person name="Li P."/>
            <person name="You F.M."/>
            <person name="Sun Q."/>
            <person name="Liu Z."/>
            <person name="Lyons E."/>
            <person name="Wicker T."/>
            <person name="Salzberg S.L."/>
            <person name="Devos K.M."/>
            <person name="Dvorak J."/>
        </authorList>
    </citation>
    <scope>NUCLEOTIDE SEQUENCE [LARGE SCALE GENOMIC DNA]</scope>
    <source>
        <strain evidence="1">cv. AL8/78</strain>
    </source>
</reference>
<dbReference type="Proteomes" id="UP000015105">
    <property type="component" value="Chromosome 1D"/>
</dbReference>
<keyword evidence="2" id="KW-1185">Reference proteome</keyword>
<evidence type="ECO:0000313" key="1">
    <source>
        <dbReference type="EnsemblPlants" id="AET1Gv21012200.23"/>
    </source>
</evidence>
<protein>
    <submittedName>
        <fullName evidence="1">Uncharacterized protein</fullName>
    </submittedName>
</protein>
<sequence length="104" mass="11688">MHATVHLRFLELSGKLLWKCKDVSEGCSESHSSGMWLWLKQSIRIGLLTVTSMSPLFALNHIFQGLSKTELANVGIRKPLFLDDASKISRIQGPLTLAKDYDME</sequence>
<name>A0A453A209_AEGTS</name>
<dbReference type="Gramene" id="AET1Gv21012200.23">
    <property type="protein sequence ID" value="AET1Gv21012200.23"/>
    <property type="gene ID" value="AET1Gv21012200"/>
</dbReference>
<dbReference type="EnsemblPlants" id="AET1Gv21012200.23">
    <property type="protein sequence ID" value="AET1Gv21012200.23"/>
    <property type="gene ID" value="AET1Gv21012200"/>
</dbReference>
<dbReference type="AlphaFoldDB" id="A0A453A209"/>
<accession>A0A453A209</accession>
<evidence type="ECO:0000313" key="2">
    <source>
        <dbReference type="Proteomes" id="UP000015105"/>
    </source>
</evidence>
<reference evidence="1" key="4">
    <citation type="submission" date="2019-03" db="UniProtKB">
        <authorList>
            <consortium name="EnsemblPlants"/>
        </authorList>
    </citation>
    <scope>IDENTIFICATION</scope>
</reference>
<organism evidence="1 2">
    <name type="scientific">Aegilops tauschii subsp. strangulata</name>
    <name type="common">Goatgrass</name>
    <dbReference type="NCBI Taxonomy" id="200361"/>
    <lineage>
        <taxon>Eukaryota</taxon>
        <taxon>Viridiplantae</taxon>
        <taxon>Streptophyta</taxon>
        <taxon>Embryophyta</taxon>
        <taxon>Tracheophyta</taxon>
        <taxon>Spermatophyta</taxon>
        <taxon>Magnoliopsida</taxon>
        <taxon>Liliopsida</taxon>
        <taxon>Poales</taxon>
        <taxon>Poaceae</taxon>
        <taxon>BOP clade</taxon>
        <taxon>Pooideae</taxon>
        <taxon>Triticodae</taxon>
        <taxon>Triticeae</taxon>
        <taxon>Triticinae</taxon>
        <taxon>Aegilops</taxon>
    </lineage>
</organism>